<evidence type="ECO:0000313" key="2">
    <source>
        <dbReference type="Proteomes" id="UP000014622"/>
    </source>
</evidence>
<reference evidence="1 2" key="1">
    <citation type="submission" date="2013-06" db="EMBL/GenBank/DDBJ databases">
        <authorList>
            <person name="Weinstock G."/>
            <person name="Sodergren E."/>
            <person name="Lobos E.A."/>
            <person name="Fulton L."/>
            <person name="Fulton R."/>
            <person name="Courtney L."/>
            <person name="Fronick C."/>
            <person name="O'Laughlin M."/>
            <person name="Godfrey J."/>
            <person name="Wilson R.M."/>
            <person name="Miner T."/>
            <person name="Farmer C."/>
            <person name="Delehaunty K."/>
            <person name="Cordes M."/>
            <person name="Minx P."/>
            <person name="Tomlinson C."/>
            <person name="Chen J."/>
            <person name="Wollam A."/>
            <person name="Pepin K.H."/>
            <person name="Bhonagiri V."/>
            <person name="Zhang X."/>
            <person name="Warren W."/>
            <person name="Mitreva M."/>
            <person name="Mardis E.R."/>
            <person name="Wilson R.K."/>
        </authorList>
    </citation>
    <scope>NUCLEOTIDE SEQUENCE [LARGE SCALE GENOMIC DNA]</scope>
    <source>
        <strain evidence="1 2">SD2A-2</strain>
    </source>
</reference>
<feature type="non-terminal residue" evidence="1">
    <location>
        <position position="1"/>
    </location>
</feature>
<evidence type="ECO:0000313" key="1">
    <source>
        <dbReference type="EMBL" id="EPI16640.1"/>
    </source>
</evidence>
<comment type="caution">
    <text evidence="1">The sequence shown here is derived from an EMBL/GenBank/DDBJ whole genome shotgun (WGS) entry which is preliminary data.</text>
</comment>
<name>A0AB73ADG5_ENTFC</name>
<sequence>KAWKPSEDYIRALCQMMLVKRNLRIIGDQVDQFLLIFFS</sequence>
<protein>
    <submittedName>
        <fullName evidence="1">Uncharacterized protein</fullName>
    </submittedName>
</protein>
<gene>
    <name evidence="1" type="ORF">D356_00079</name>
</gene>
<dbReference type="EMBL" id="ATIT01000009">
    <property type="protein sequence ID" value="EPI16640.1"/>
    <property type="molecule type" value="Genomic_DNA"/>
</dbReference>
<dbReference type="Proteomes" id="UP000014622">
    <property type="component" value="Unassembled WGS sequence"/>
</dbReference>
<accession>A0AB73ADG5</accession>
<proteinExistence type="predicted"/>
<organism evidence="1 2">
    <name type="scientific">Enterococcus faecium SD2A-2</name>
    <dbReference type="NCBI Taxonomy" id="1244154"/>
    <lineage>
        <taxon>Bacteria</taxon>
        <taxon>Bacillati</taxon>
        <taxon>Bacillota</taxon>
        <taxon>Bacilli</taxon>
        <taxon>Lactobacillales</taxon>
        <taxon>Enterococcaceae</taxon>
        <taxon>Enterococcus</taxon>
    </lineage>
</organism>
<dbReference type="AlphaFoldDB" id="A0AB73ADG5"/>